<feature type="compositionally biased region" description="Basic and acidic residues" evidence="1">
    <location>
        <begin position="47"/>
        <end position="67"/>
    </location>
</feature>
<accession>A0A1B7WJC8</accession>
<evidence type="ECO:0000313" key="2">
    <source>
        <dbReference type="EMBL" id="OBQ37215.1"/>
    </source>
</evidence>
<evidence type="ECO:0000256" key="1">
    <source>
        <dbReference type="SAM" id="MobiDB-lite"/>
    </source>
</evidence>
<sequence length="105" mass="11677">MPEKAVENVTEEDRRERILRVTENDRAQDDDQDEAAGLGPGGPIELLEAREPHIAHHQEGDDQHDWQQDPGPGLDGLFEGVLLVRGDHDLGQDENQRGYHPGGGR</sequence>
<feature type="compositionally biased region" description="Basic and acidic residues" evidence="1">
    <location>
        <begin position="85"/>
        <end position="97"/>
    </location>
</feature>
<comment type="caution">
    <text evidence="2">The sequence shown here is derived from an EMBL/GenBank/DDBJ whole genome shotgun (WGS) entry which is preliminary data.</text>
</comment>
<dbReference type="Proteomes" id="UP000092093">
    <property type="component" value="Unassembled WGS sequence"/>
</dbReference>
<feature type="compositionally biased region" description="Basic and acidic residues" evidence="1">
    <location>
        <begin position="1"/>
        <end position="29"/>
    </location>
</feature>
<organism evidence="2 3">
    <name type="scientific">Aphanizomenon flos-aquae WA102</name>
    <dbReference type="NCBI Taxonomy" id="1710896"/>
    <lineage>
        <taxon>Bacteria</taxon>
        <taxon>Bacillati</taxon>
        <taxon>Cyanobacteriota</taxon>
        <taxon>Cyanophyceae</taxon>
        <taxon>Nostocales</taxon>
        <taxon>Aphanizomenonaceae</taxon>
        <taxon>Aphanizomenon</taxon>
    </lineage>
</organism>
<reference evidence="2 3" key="1">
    <citation type="submission" date="2015-09" db="EMBL/GenBank/DDBJ databases">
        <title>Aphanizomenon flos-aquae WA102.</title>
        <authorList>
            <person name="Driscoll C."/>
        </authorList>
    </citation>
    <scope>NUCLEOTIDE SEQUENCE [LARGE SCALE GENOMIC DNA]</scope>
    <source>
        <strain evidence="2">WA102</strain>
    </source>
</reference>
<evidence type="ECO:0000313" key="3">
    <source>
        <dbReference type="Proteomes" id="UP000092093"/>
    </source>
</evidence>
<dbReference type="AlphaFoldDB" id="A0A1B7WJC8"/>
<feature type="region of interest" description="Disordered" evidence="1">
    <location>
        <begin position="1"/>
        <end position="105"/>
    </location>
</feature>
<name>A0A1B7WJC8_APHFL</name>
<gene>
    <name evidence="2" type="ORF">AN484_25175</name>
</gene>
<protein>
    <submittedName>
        <fullName evidence="2">Uncharacterized protein</fullName>
    </submittedName>
</protein>
<proteinExistence type="predicted"/>
<dbReference type="EMBL" id="LJOW01000271">
    <property type="protein sequence ID" value="OBQ37215.1"/>
    <property type="molecule type" value="Genomic_DNA"/>
</dbReference>